<evidence type="ECO:0000256" key="4">
    <source>
        <dbReference type="ARBA" id="ARBA00023315"/>
    </source>
</evidence>
<protein>
    <recommendedName>
        <fullName evidence="5">Acetyltransferase</fullName>
        <ecNumber evidence="5">2.3.1.-</ecNumber>
    </recommendedName>
</protein>
<evidence type="ECO:0000256" key="1">
    <source>
        <dbReference type="ARBA" id="ARBA00007274"/>
    </source>
</evidence>
<dbReference type="EMBL" id="UGSC01000001">
    <property type="protein sequence ID" value="SUA69455.1"/>
    <property type="molecule type" value="Genomic_DNA"/>
</dbReference>
<dbReference type="Pfam" id="PF12464">
    <property type="entry name" value="Mac"/>
    <property type="match status" value="1"/>
</dbReference>
<organism evidence="6 7">
    <name type="scientific">Paenibacillus polymyxa</name>
    <name type="common">Bacillus polymyxa</name>
    <dbReference type="NCBI Taxonomy" id="1406"/>
    <lineage>
        <taxon>Bacteria</taxon>
        <taxon>Bacillati</taxon>
        <taxon>Bacillota</taxon>
        <taxon>Bacilli</taxon>
        <taxon>Bacillales</taxon>
        <taxon>Paenibacillaceae</taxon>
        <taxon>Paenibacillus</taxon>
    </lineage>
</organism>
<evidence type="ECO:0000256" key="2">
    <source>
        <dbReference type="ARBA" id="ARBA00022679"/>
    </source>
</evidence>
<evidence type="ECO:0000313" key="6">
    <source>
        <dbReference type="EMBL" id="SUA69455.1"/>
    </source>
</evidence>
<keyword evidence="3" id="KW-0677">Repeat</keyword>
<dbReference type="AlphaFoldDB" id="A0A0F0GAI2"/>
<dbReference type="InterPro" id="IPR011004">
    <property type="entry name" value="Trimer_LpxA-like_sf"/>
</dbReference>
<dbReference type="InterPro" id="IPR039369">
    <property type="entry name" value="LacA-like"/>
</dbReference>
<dbReference type="InterPro" id="IPR024688">
    <property type="entry name" value="Mac_dom"/>
</dbReference>
<accession>A0A0F0GAI2</accession>
<dbReference type="FunFam" id="2.160.10.10:FF:000025">
    <property type="entry name" value="Hexapeptide-repeat containing-acetyltransferase"/>
    <property type="match status" value="1"/>
</dbReference>
<keyword evidence="4 5" id="KW-0012">Acyltransferase</keyword>
<dbReference type="CDD" id="cd03357">
    <property type="entry name" value="LbH_MAT_GAT"/>
    <property type="match status" value="1"/>
</dbReference>
<dbReference type="RefSeq" id="WP_017428360.1">
    <property type="nucleotide sequence ID" value="NZ_CP009909.1"/>
</dbReference>
<dbReference type="PANTHER" id="PTHR43017">
    <property type="entry name" value="GALACTOSIDE O-ACETYLTRANSFERASE"/>
    <property type="match status" value="1"/>
</dbReference>
<dbReference type="Pfam" id="PF00132">
    <property type="entry name" value="Hexapep"/>
    <property type="match status" value="1"/>
</dbReference>
<evidence type="ECO:0000313" key="7">
    <source>
        <dbReference type="Proteomes" id="UP000254400"/>
    </source>
</evidence>
<dbReference type="InterPro" id="IPR001451">
    <property type="entry name" value="Hexapep"/>
</dbReference>
<keyword evidence="2 5" id="KW-0808">Transferase</keyword>
<dbReference type="Proteomes" id="UP000254400">
    <property type="component" value="Unassembled WGS sequence"/>
</dbReference>
<dbReference type="GO" id="GO:0008870">
    <property type="term" value="F:galactoside O-acetyltransferase activity"/>
    <property type="evidence" value="ECO:0007669"/>
    <property type="project" value="TreeGrafter"/>
</dbReference>
<dbReference type="SMART" id="SM01266">
    <property type="entry name" value="Mac"/>
    <property type="match status" value="1"/>
</dbReference>
<gene>
    <name evidence="6" type="primary">lacA</name>
    <name evidence="6" type="ORF">NCTC10343_02313</name>
</gene>
<dbReference type="Gene3D" id="2.160.10.10">
    <property type="entry name" value="Hexapeptide repeat proteins"/>
    <property type="match status" value="1"/>
</dbReference>
<proteinExistence type="inferred from homology"/>
<reference evidence="6 7" key="1">
    <citation type="submission" date="2018-06" db="EMBL/GenBank/DDBJ databases">
        <authorList>
            <consortium name="Pathogen Informatics"/>
            <person name="Doyle S."/>
        </authorList>
    </citation>
    <scope>NUCLEOTIDE SEQUENCE [LARGE SCALE GENOMIC DNA]</scope>
    <source>
        <strain evidence="6 7">NCTC10343</strain>
    </source>
</reference>
<dbReference type="SUPFAM" id="SSF51161">
    <property type="entry name" value="Trimeric LpxA-like enzymes"/>
    <property type="match status" value="1"/>
</dbReference>
<evidence type="ECO:0000256" key="3">
    <source>
        <dbReference type="ARBA" id="ARBA00022737"/>
    </source>
</evidence>
<dbReference type="PANTHER" id="PTHR43017:SF1">
    <property type="entry name" value="ACETYLTRANSFERASE YJL218W-RELATED"/>
    <property type="match status" value="1"/>
</dbReference>
<dbReference type="GeneID" id="93345716"/>
<comment type="similarity">
    <text evidence="1 5">Belongs to the transferase hexapeptide repeat family.</text>
</comment>
<dbReference type="PROSITE" id="PS00101">
    <property type="entry name" value="HEXAPEP_TRANSFERASES"/>
    <property type="match status" value="1"/>
</dbReference>
<name>A0A0F0GAI2_PAEPO</name>
<dbReference type="EC" id="2.3.1.-" evidence="5"/>
<evidence type="ECO:0000256" key="5">
    <source>
        <dbReference type="RuleBase" id="RU367021"/>
    </source>
</evidence>
<dbReference type="InterPro" id="IPR018357">
    <property type="entry name" value="Hexapep_transf_CS"/>
</dbReference>
<sequence length="209" mass="23285">MNIQERMASKQLFTDHDANYPKEAAELAKARQRGKAICYEINNLHPDDVEMRKTLMKQLFASIGENVWMEPPIRMSYGSNTTVGNNVYINFNLTVVDDYKVTIGNDVMFGPNVTIAVTNHPVHPEKRKEGGMFALPVVIEDGAWIGSGAIIVPGVTIGKGSVIGAGSVVTKDIPANVIAVGNPCRVLREITDHDREFYYKDMRFDQVEW</sequence>